<dbReference type="PANTHER" id="PTHR35008">
    <property type="entry name" value="BLL4482 PROTEIN-RELATED"/>
    <property type="match status" value="1"/>
</dbReference>
<evidence type="ECO:0000313" key="8">
    <source>
        <dbReference type="Proteomes" id="UP001285263"/>
    </source>
</evidence>
<dbReference type="PROSITE" id="PS51007">
    <property type="entry name" value="CYTC"/>
    <property type="match status" value="1"/>
</dbReference>
<evidence type="ECO:0000259" key="6">
    <source>
        <dbReference type="PROSITE" id="PS51007"/>
    </source>
</evidence>
<evidence type="ECO:0000256" key="3">
    <source>
        <dbReference type="ARBA" id="ARBA00023004"/>
    </source>
</evidence>
<reference evidence="7 8" key="1">
    <citation type="submission" date="2023-11" db="EMBL/GenBank/DDBJ databases">
        <title>Paucibacter sp. nov., isolated from fresh soil in Korea.</title>
        <authorList>
            <person name="Le N.T.T."/>
        </authorList>
    </citation>
    <scope>NUCLEOTIDE SEQUENCE [LARGE SCALE GENOMIC DNA]</scope>
    <source>
        <strain evidence="7 8">R3-3</strain>
    </source>
</reference>
<keyword evidence="3 4" id="KW-0408">Iron</keyword>
<evidence type="ECO:0000256" key="2">
    <source>
        <dbReference type="ARBA" id="ARBA00022723"/>
    </source>
</evidence>
<gene>
    <name evidence="7" type="ORF">SNE35_11930</name>
</gene>
<feature type="domain" description="Cytochrome c" evidence="6">
    <location>
        <begin position="20"/>
        <end position="113"/>
    </location>
</feature>
<dbReference type="InterPro" id="IPR051459">
    <property type="entry name" value="Cytochrome_c-type_DH"/>
</dbReference>
<dbReference type="InterPro" id="IPR009056">
    <property type="entry name" value="Cyt_c-like_dom"/>
</dbReference>
<keyword evidence="5" id="KW-0732">Signal</keyword>
<evidence type="ECO:0000256" key="1">
    <source>
        <dbReference type="ARBA" id="ARBA00022617"/>
    </source>
</evidence>
<feature type="chain" id="PRO_5047416077" evidence="5">
    <location>
        <begin position="22"/>
        <end position="148"/>
    </location>
</feature>
<keyword evidence="1 4" id="KW-0349">Heme</keyword>
<dbReference type="Pfam" id="PF00034">
    <property type="entry name" value="Cytochrom_C"/>
    <property type="match status" value="1"/>
</dbReference>
<dbReference type="EMBL" id="JAXCLA010000003">
    <property type="protein sequence ID" value="MDY0745220.1"/>
    <property type="molecule type" value="Genomic_DNA"/>
</dbReference>
<sequence length="148" mass="15286">MKTIRSICALALAVAAASAQAGEAGQALFEKQCVACHQVGGKGMTGLAPALAGPFAKSIESADGKLYVSQVLINGMSGRIVSQGQTFMGAMASQAAMSDADLAELGNYLAQGLNGAATAPFAPEDFAKARTQKMTHKDLRELREKLPK</sequence>
<protein>
    <submittedName>
        <fullName evidence="7">Cytochrome c</fullName>
    </submittedName>
</protein>
<dbReference type="InterPro" id="IPR036909">
    <property type="entry name" value="Cyt_c-like_dom_sf"/>
</dbReference>
<name>A0ABU5DG05_9BURK</name>
<organism evidence="7 8">
    <name type="scientific">Roseateles agri</name>
    <dbReference type="NCBI Taxonomy" id="3098619"/>
    <lineage>
        <taxon>Bacteria</taxon>
        <taxon>Pseudomonadati</taxon>
        <taxon>Pseudomonadota</taxon>
        <taxon>Betaproteobacteria</taxon>
        <taxon>Burkholderiales</taxon>
        <taxon>Sphaerotilaceae</taxon>
        <taxon>Roseateles</taxon>
    </lineage>
</organism>
<evidence type="ECO:0000256" key="4">
    <source>
        <dbReference type="PROSITE-ProRule" id="PRU00433"/>
    </source>
</evidence>
<accession>A0ABU5DG05</accession>
<evidence type="ECO:0000256" key="5">
    <source>
        <dbReference type="SAM" id="SignalP"/>
    </source>
</evidence>
<proteinExistence type="predicted"/>
<keyword evidence="2 4" id="KW-0479">Metal-binding</keyword>
<dbReference type="SUPFAM" id="SSF46626">
    <property type="entry name" value="Cytochrome c"/>
    <property type="match status" value="1"/>
</dbReference>
<keyword evidence="8" id="KW-1185">Reference proteome</keyword>
<dbReference type="PANTHER" id="PTHR35008:SF4">
    <property type="entry name" value="BLL4482 PROTEIN"/>
    <property type="match status" value="1"/>
</dbReference>
<comment type="caution">
    <text evidence="7">The sequence shown here is derived from an EMBL/GenBank/DDBJ whole genome shotgun (WGS) entry which is preliminary data.</text>
</comment>
<dbReference type="Proteomes" id="UP001285263">
    <property type="component" value="Unassembled WGS sequence"/>
</dbReference>
<feature type="signal peptide" evidence="5">
    <location>
        <begin position="1"/>
        <end position="21"/>
    </location>
</feature>
<evidence type="ECO:0000313" key="7">
    <source>
        <dbReference type="EMBL" id="MDY0745220.1"/>
    </source>
</evidence>
<dbReference type="Gene3D" id="1.10.760.10">
    <property type="entry name" value="Cytochrome c-like domain"/>
    <property type="match status" value="1"/>
</dbReference>
<dbReference type="RefSeq" id="WP_320423107.1">
    <property type="nucleotide sequence ID" value="NZ_JAXCLA010000003.1"/>
</dbReference>